<sequence>MVEKLSRHILVASDGSPNAKRVLAYISELFARRSDFEVTIVSIAPPVPSHLRQVNPALHEVKRWKLVEEIEAKHFQLAQDIVIRAKEFLVSHGFPPSRVHTKALVQRADVARDILFEARMGKYDAVAVGRRGLSRMAASFMGSVSYKLIQSQSEVPVWLIDGQVVNSRYLLAVDLCEDCLKVIDHVGFILAGDSEAEIVLYHVIPSFRPFMAKEEEFFLGEIEELVLKKEEERARAFFQEASKILAEGNFSENQIRVKIKTGSTNVAADIINEAQRGNYGTVALGRRGQGGFKEMILGSTSTKVIFGLMDRAIWVVA</sequence>
<name>A0A6G7PTN5_9BACT</name>
<dbReference type="SUPFAM" id="SSF52402">
    <property type="entry name" value="Adenine nucleotide alpha hydrolases-like"/>
    <property type="match status" value="2"/>
</dbReference>
<feature type="domain" description="UspA" evidence="2">
    <location>
        <begin position="7"/>
        <end position="160"/>
    </location>
</feature>
<feature type="domain" description="UspA" evidence="2">
    <location>
        <begin position="170"/>
        <end position="305"/>
    </location>
</feature>
<dbReference type="RefSeq" id="WP_166031266.1">
    <property type="nucleotide sequence ID" value="NZ_CP048877.1"/>
</dbReference>
<dbReference type="Pfam" id="PF00582">
    <property type="entry name" value="Usp"/>
    <property type="match status" value="2"/>
</dbReference>
<reference evidence="3 4" key="1">
    <citation type="submission" date="2020-02" db="EMBL/GenBank/DDBJ databases">
        <title>Genome analysis of Thermosulfuriphilus ammonigenes ST65T, an anaerobic thermophilic chemolithoautotrophic bacterium isolated from a deep-sea hydrothermal vent.</title>
        <authorList>
            <person name="Slobodkina G."/>
            <person name="Allioux M."/>
            <person name="Merkel A."/>
            <person name="Alain K."/>
            <person name="Jebbar M."/>
            <person name="Slobodkin A."/>
        </authorList>
    </citation>
    <scope>NUCLEOTIDE SEQUENCE [LARGE SCALE GENOMIC DNA]</scope>
    <source>
        <strain evidence="3 4">ST65</strain>
    </source>
</reference>
<dbReference type="Proteomes" id="UP000502179">
    <property type="component" value="Chromosome"/>
</dbReference>
<comment type="similarity">
    <text evidence="1">Belongs to the universal stress protein A family.</text>
</comment>
<keyword evidence="4" id="KW-1185">Reference proteome</keyword>
<gene>
    <name evidence="3" type="ORF">G4V39_01600</name>
</gene>
<dbReference type="AlphaFoldDB" id="A0A6G7PTN5"/>
<dbReference type="InterPro" id="IPR006016">
    <property type="entry name" value="UspA"/>
</dbReference>
<protein>
    <submittedName>
        <fullName evidence="3">Universal stress protein</fullName>
    </submittedName>
</protein>
<dbReference type="PANTHER" id="PTHR46268">
    <property type="entry name" value="STRESS RESPONSE PROTEIN NHAX"/>
    <property type="match status" value="1"/>
</dbReference>
<organism evidence="3 4">
    <name type="scientific">Thermosulfuriphilus ammonigenes</name>
    <dbReference type="NCBI Taxonomy" id="1936021"/>
    <lineage>
        <taxon>Bacteria</taxon>
        <taxon>Pseudomonadati</taxon>
        <taxon>Thermodesulfobacteriota</taxon>
        <taxon>Thermodesulfobacteria</taxon>
        <taxon>Thermodesulfobacteriales</taxon>
        <taxon>Thermodesulfobacteriaceae</taxon>
        <taxon>Thermosulfuriphilus</taxon>
    </lineage>
</organism>
<evidence type="ECO:0000256" key="1">
    <source>
        <dbReference type="ARBA" id="ARBA00008791"/>
    </source>
</evidence>
<dbReference type="EMBL" id="CP048877">
    <property type="protein sequence ID" value="QIJ71044.1"/>
    <property type="molecule type" value="Genomic_DNA"/>
</dbReference>
<evidence type="ECO:0000313" key="4">
    <source>
        <dbReference type="Proteomes" id="UP000502179"/>
    </source>
</evidence>
<proteinExistence type="inferred from homology"/>
<dbReference type="CDD" id="cd00293">
    <property type="entry name" value="USP-like"/>
    <property type="match status" value="2"/>
</dbReference>
<dbReference type="InterPro" id="IPR014729">
    <property type="entry name" value="Rossmann-like_a/b/a_fold"/>
</dbReference>
<dbReference type="Gene3D" id="3.40.50.620">
    <property type="entry name" value="HUPs"/>
    <property type="match status" value="2"/>
</dbReference>
<evidence type="ECO:0000259" key="2">
    <source>
        <dbReference type="Pfam" id="PF00582"/>
    </source>
</evidence>
<accession>A0A6G7PTN5</accession>
<dbReference type="PANTHER" id="PTHR46268:SF25">
    <property type="entry name" value="USPA DOMAIN PROTEIN"/>
    <property type="match status" value="1"/>
</dbReference>
<evidence type="ECO:0000313" key="3">
    <source>
        <dbReference type="EMBL" id="QIJ71044.1"/>
    </source>
</evidence>
<dbReference type="KEGG" id="tav:G4V39_01600"/>